<feature type="domain" description="HTH tetR-type" evidence="5">
    <location>
        <begin position="13"/>
        <end position="73"/>
    </location>
</feature>
<dbReference type="EMBL" id="JBIAQY010000004">
    <property type="protein sequence ID" value="MFF3569131.1"/>
    <property type="molecule type" value="Genomic_DNA"/>
</dbReference>
<dbReference type="SUPFAM" id="SSF48498">
    <property type="entry name" value="Tetracyclin repressor-like, C-terminal domain"/>
    <property type="match status" value="1"/>
</dbReference>
<dbReference type="SUPFAM" id="SSF46689">
    <property type="entry name" value="Homeodomain-like"/>
    <property type="match status" value="1"/>
</dbReference>
<dbReference type="InterPro" id="IPR011075">
    <property type="entry name" value="TetR_C"/>
</dbReference>
<proteinExistence type="predicted"/>
<dbReference type="InterPro" id="IPR036271">
    <property type="entry name" value="Tet_transcr_reg_TetR-rel_C_sf"/>
</dbReference>
<dbReference type="PANTHER" id="PTHR30055">
    <property type="entry name" value="HTH-TYPE TRANSCRIPTIONAL REGULATOR RUTR"/>
    <property type="match status" value="1"/>
</dbReference>
<dbReference type="InterPro" id="IPR009057">
    <property type="entry name" value="Homeodomain-like_sf"/>
</dbReference>
<comment type="caution">
    <text evidence="6">The sequence shown here is derived from an EMBL/GenBank/DDBJ whole genome shotgun (WGS) entry which is preliminary data.</text>
</comment>
<keyword evidence="7" id="KW-1185">Reference proteome</keyword>
<evidence type="ECO:0000256" key="2">
    <source>
        <dbReference type="ARBA" id="ARBA00023125"/>
    </source>
</evidence>
<accession>A0ABW6RYM4</accession>
<dbReference type="PRINTS" id="PR00455">
    <property type="entry name" value="HTHTETR"/>
</dbReference>
<dbReference type="Gene3D" id="1.10.357.10">
    <property type="entry name" value="Tetracycline Repressor, domain 2"/>
    <property type="match status" value="1"/>
</dbReference>
<evidence type="ECO:0000313" key="6">
    <source>
        <dbReference type="EMBL" id="MFF3569131.1"/>
    </source>
</evidence>
<evidence type="ECO:0000256" key="3">
    <source>
        <dbReference type="ARBA" id="ARBA00023163"/>
    </source>
</evidence>
<dbReference type="Gene3D" id="1.10.10.60">
    <property type="entry name" value="Homeodomain-like"/>
    <property type="match status" value="1"/>
</dbReference>
<sequence length="198" mass="21485">MSNALSPGRPRDPRTDAAILSAAQEVLVEDGYSGLTFDAVARRAGVTRPTIYRRWPSRLHLAYEAAFRDDDGAAVTDTGNFQADLDALVRASVASYSRPATRAAMPGILAEFQRNPETRAQLREPHESEVRARFSAVVAGAVARGEVSADVDSDVLFDTIVGAIQFRLIVAERPDDAFVKGLTELVQRGTRPAESDRT</sequence>
<dbReference type="Pfam" id="PF00440">
    <property type="entry name" value="TetR_N"/>
    <property type="match status" value="1"/>
</dbReference>
<dbReference type="PANTHER" id="PTHR30055:SF230">
    <property type="entry name" value="TRANSCRIPTIONAL REGULATORY PROTEIN (PROBABLY TETR-FAMILY)-RELATED"/>
    <property type="match status" value="1"/>
</dbReference>
<evidence type="ECO:0000259" key="5">
    <source>
        <dbReference type="PROSITE" id="PS50977"/>
    </source>
</evidence>
<evidence type="ECO:0000256" key="1">
    <source>
        <dbReference type="ARBA" id="ARBA00023015"/>
    </source>
</evidence>
<dbReference type="InterPro" id="IPR001647">
    <property type="entry name" value="HTH_TetR"/>
</dbReference>
<keyword evidence="1" id="KW-0805">Transcription regulation</keyword>
<gene>
    <name evidence="6" type="ORF">ACFYXQ_15265</name>
</gene>
<evidence type="ECO:0000256" key="4">
    <source>
        <dbReference type="PROSITE-ProRule" id="PRU00335"/>
    </source>
</evidence>
<protein>
    <submittedName>
        <fullName evidence="6">TetR/AcrR family transcriptional regulator</fullName>
    </submittedName>
</protein>
<dbReference type="InterPro" id="IPR050109">
    <property type="entry name" value="HTH-type_TetR-like_transc_reg"/>
</dbReference>
<name>A0ABW6RYM4_9NOCA</name>
<keyword evidence="3" id="KW-0804">Transcription</keyword>
<dbReference type="Proteomes" id="UP001601992">
    <property type="component" value="Unassembled WGS sequence"/>
</dbReference>
<reference evidence="6 7" key="1">
    <citation type="submission" date="2024-10" db="EMBL/GenBank/DDBJ databases">
        <title>The Natural Products Discovery Center: Release of the First 8490 Sequenced Strains for Exploring Actinobacteria Biosynthetic Diversity.</title>
        <authorList>
            <person name="Kalkreuter E."/>
            <person name="Kautsar S.A."/>
            <person name="Yang D."/>
            <person name="Bader C.D."/>
            <person name="Teijaro C.N."/>
            <person name="Fluegel L."/>
            <person name="Davis C.M."/>
            <person name="Simpson J.R."/>
            <person name="Lauterbach L."/>
            <person name="Steele A.D."/>
            <person name="Gui C."/>
            <person name="Meng S."/>
            <person name="Li G."/>
            <person name="Viehrig K."/>
            <person name="Ye F."/>
            <person name="Su P."/>
            <person name="Kiefer A.F."/>
            <person name="Nichols A."/>
            <person name="Cepeda A.J."/>
            <person name="Yan W."/>
            <person name="Fan B."/>
            <person name="Jiang Y."/>
            <person name="Adhikari A."/>
            <person name="Zheng C.-J."/>
            <person name="Schuster L."/>
            <person name="Cowan T.M."/>
            <person name="Smanski M.J."/>
            <person name="Chevrette M.G."/>
            <person name="De Carvalho L.P.S."/>
            <person name="Shen B."/>
        </authorList>
    </citation>
    <scope>NUCLEOTIDE SEQUENCE [LARGE SCALE GENOMIC DNA]</scope>
    <source>
        <strain evidence="6 7">NPDC002593</strain>
    </source>
</reference>
<dbReference type="RefSeq" id="WP_387403871.1">
    <property type="nucleotide sequence ID" value="NZ_JBIAQY010000004.1"/>
</dbReference>
<evidence type="ECO:0000313" key="7">
    <source>
        <dbReference type="Proteomes" id="UP001601992"/>
    </source>
</evidence>
<dbReference type="Pfam" id="PF16859">
    <property type="entry name" value="TetR_C_11"/>
    <property type="match status" value="1"/>
</dbReference>
<feature type="DNA-binding region" description="H-T-H motif" evidence="4">
    <location>
        <begin position="36"/>
        <end position="55"/>
    </location>
</feature>
<organism evidence="6 7">
    <name type="scientific">Nocardia jiangxiensis</name>
    <dbReference type="NCBI Taxonomy" id="282685"/>
    <lineage>
        <taxon>Bacteria</taxon>
        <taxon>Bacillati</taxon>
        <taxon>Actinomycetota</taxon>
        <taxon>Actinomycetes</taxon>
        <taxon>Mycobacteriales</taxon>
        <taxon>Nocardiaceae</taxon>
        <taxon>Nocardia</taxon>
    </lineage>
</organism>
<keyword evidence="2 4" id="KW-0238">DNA-binding</keyword>
<dbReference type="PROSITE" id="PS50977">
    <property type="entry name" value="HTH_TETR_2"/>
    <property type="match status" value="1"/>
</dbReference>